<evidence type="ECO:0000256" key="1">
    <source>
        <dbReference type="ARBA" id="ARBA00004571"/>
    </source>
</evidence>
<dbReference type="InterPro" id="IPR025949">
    <property type="entry name" value="PapC-like_C"/>
</dbReference>
<dbReference type="InterPro" id="IPR018030">
    <property type="entry name" value="Fimbrial_membr_usher_CS"/>
</dbReference>
<keyword evidence="9 10" id="KW-0998">Cell outer membrane</keyword>
<evidence type="ECO:0000313" key="17">
    <source>
        <dbReference type="Proteomes" id="UP000036851"/>
    </source>
</evidence>
<gene>
    <name evidence="15" type="ORF">NG42_13690</name>
    <name evidence="16" type="ORF">NG43_12530</name>
</gene>
<evidence type="ECO:0000259" key="14">
    <source>
        <dbReference type="Pfam" id="PF13954"/>
    </source>
</evidence>
<dbReference type="Pfam" id="PF13954">
    <property type="entry name" value="PapC_N"/>
    <property type="match status" value="1"/>
</dbReference>
<name>A0A0L7T135_9GAMM</name>
<proteinExistence type="inferred from homology"/>
<evidence type="ECO:0000256" key="10">
    <source>
        <dbReference type="RuleBase" id="RU003884"/>
    </source>
</evidence>
<evidence type="ECO:0000256" key="5">
    <source>
        <dbReference type="ARBA" id="ARBA00022558"/>
    </source>
</evidence>
<evidence type="ECO:0008006" key="19">
    <source>
        <dbReference type="Google" id="ProtNLM"/>
    </source>
</evidence>
<feature type="region of interest" description="Disordered" evidence="11">
    <location>
        <begin position="486"/>
        <end position="507"/>
    </location>
</feature>
<evidence type="ECO:0000256" key="6">
    <source>
        <dbReference type="ARBA" id="ARBA00022692"/>
    </source>
</evidence>
<dbReference type="Pfam" id="PF13953">
    <property type="entry name" value="PapC_C"/>
    <property type="match status" value="1"/>
</dbReference>
<sequence length="855" mass="93968">MKGLSIPEQSRFILSLLVGYIVIYVPSLAATPTTYNPSFLENINGQNAVADLSAFTLSPQAQLPGTYRVAVYVNGSYSGYTEEFIFSHSENSANDELQPCLNLAQLKKFGVMVEAFAALRDEKYQQQACVPFQKIIPQSAAEFVFSQQRLNLSFPQASMIRTARGEVDPSRWDDGIPAALLDYSFSGSEQLKRENSGNGRSQYLNLRSGLNLGAWRLRNYSTWYNQPRGASWQTINSYLQRNIVALKSQLTVGDSFSPGEIIDSIKFRGVQLGSDDSMYPDSLRGFAPVIRGIAQTSAQVTIRQNNYVIYQTYVPPGPFIIADLFPTSSSGDLDVTITEADGKVQHYIQAFSALPIMQREGRIKYNLAAGEYRGGNDRQSSNFAQGSLMWGSPLGMTLYGGALGAEKYQSAVLGLGKNFASFGALSFDITQSLADLHNSDGRRDGQSLRFLYAKSFAESGTHFRLLGYRYSTEGFYTFDEAMKANGRLDHQNPNTSSSYRKRSQLQGSLNQRVSDNGSVFFNLSRQDYWDGNRNQLSMQTGYNGNWQGISYALSYSLSQSSRNDASNDNIVSFSMSVPIDDLLRRPVWTNYSLTRGGGQTTQQAGVSGSLLEDNNLSYSVQQSYSHNGNGASGNASLAYSGTQGSSQLGYYYNPNQQQFTYGLRGGVVGHEDGVTLSQSLNETVALVKAPGASHLRVLSNSGVSTDWRGYAVVPSSVAYRETRIRVDATSLDNNAELLETAKDVVPTRGAVVRAEFATRVGHRVMMPLHQSNGKLVPFGAMVSLVDDRAKEPLAAIVDERGQVYLTGLPEKGQLKVKWGQDRTQSCTVNYHLPAEIKSSTPLITLSQQQCQQGQE</sequence>
<evidence type="ECO:0000256" key="4">
    <source>
        <dbReference type="ARBA" id="ARBA00022452"/>
    </source>
</evidence>
<keyword evidence="6 10" id="KW-0812">Transmembrane</keyword>
<dbReference type="OrthoDB" id="6554712at2"/>
<dbReference type="InterPro" id="IPR025885">
    <property type="entry name" value="PapC_N"/>
</dbReference>
<dbReference type="Gene3D" id="2.60.40.2610">
    <property type="entry name" value="Outer membrane usher protein FimD, plug domain"/>
    <property type="match status" value="1"/>
</dbReference>
<comment type="similarity">
    <text evidence="2 10">Belongs to the fimbrial export usher family.</text>
</comment>
<dbReference type="GO" id="GO:0009279">
    <property type="term" value="C:cell outer membrane"/>
    <property type="evidence" value="ECO:0007669"/>
    <property type="project" value="UniProtKB-SubCell"/>
</dbReference>
<dbReference type="GO" id="GO:0015473">
    <property type="term" value="F:fimbrial usher porin activity"/>
    <property type="evidence" value="ECO:0007669"/>
    <property type="project" value="InterPro"/>
</dbReference>
<keyword evidence="7" id="KW-0732">Signal</keyword>
<dbReference type="EMBL" id="JRXF01000018">
    <property type="protein sequence ID" value="KOC93002.1"/>
    <property type="molecule type" value="Genomic_DNA"/>
</dbReference>
<dbReference type="Gene3D" id="2.60.40.3110">
    <property type="match status" value="1"/>
</dbReference>
<dbReference type="RefSeq" id="WP_052900019.1">
    <property type="nucleotide sequence ID" value="NZ_JRXE01000018.1"/>
</dbReference>
<dbReference type="SUPFAM" id="SSF141729">
    <property type="entry name" value="FimD N-terminal domain-like"/>
    <property type="match status" value="1"/>
</dbReference>
<evidence type="ECO:0000256" key="2">
    <source>
        <dbReference type="ARBA" id="ARBA00008064"/>
    </source>
</evidence>
<dbReference type="PANTHER" id="PTHR30451">
    <property type="entry name" value="OUTER MEMBRANE USHER PROTEIN"/>
    <property type="match status" value="1"/>
</dbReference>
<dbReference type="AlphaFoldDB" id="A0A0L7T135"/>
<keyword evidence="12" id="KW-1133">Transmembrane helix</keyword>
<dbReference type="PATRIC" id="fig|1560201.3.peg.2915"/>
<feature type="compositionally biased region" description="Polar residues" evidence="11">
    <location>
        <begin position="491"/>
        <end position="507"/>
    </location>
</feature>
<dbReference type="STRING" id="1560201.NG42_13690"/>
<reference evidence="17 18" key="1">
    <citation type="journal article" date="2015" name="Int. J. Syst. Evol. Microbiol.">
        <title>Erwinia iniecta sp. nov., isolated from Russian wheat aphids (Diuraphis noxia).</title>
        <authorList>
            <person name="Campillo T."/>
            <person name="Luna E."/>
            <person name="Portier P."/>
            <person name="Fischer-Le Saux M."/>
            <person name="Lapitan N."/>
            <person name="Tisserat N.A."/>
            <person name="Leach J.E."/>
        </authorList>
    </citation>
    <scope>NUCLEOTIDE SEQUENCE [LARGE SCALE GENOMIC DNA]</scope>
    <source>
        <strain evidence="15 18">B120</strain>
        <strain evidence="16 17">B149</strain>
    </source>
</reference>
<keyword evidence="8 10" id="KW-0472">Membrane</keyword>
<comment type="subcellular location">
    <subcellularLocation>
        <location evidence="1 10">Cell outer membrane</location>
        <topology evidence="1 10">Multi-pass membrane protein</topology>
    </subcellularLocation>
</comment>
<feature type="transmembrane region" description="Helical" evidence="12">
    <location>
        <begin position="12"/>
        <end position="30"/>
    </location>
</feature>
<evidence type="ECO:0000259" key="13">
    <source>
        <dbReference type="Pfam" id="PF13953"/>
    </source>
</evidence>
<dbReference type="InterPro" id="IPR000015">
    <property type="entry name" value="Fimb_usher"/>
</dbReference>
<accession>A0A0L7T135</accession>
<keyword evidence="5 10" id="KW-1029">Fimbrium biogenesis</keyword>
<keyword evidence="18" id="KW-1185">Reference proteome</keyword>
<keyword evidence="4" id="KW-1134">Transmembrane beta strand</keyword>
<dbReference type="InterPro" id="IPR037224">
    <property type="entry name" value="PapC_N_sf"/>
</dbReference>
<keyword evidence="3 10" id="KW-0813">Transport</keyword>
<dbReference type="InterPro" id="IPR043142">
    <property type="entry name" value="PapC-like_C_sf"/>
</dbReference>
<dbReference type="PANTHER" id="PTHR30451:SF21">
    <property type="entry name" value="FIMBRIAL USHER DOMAIN-CONTAINING PROTEIN YDET-RELATED"/>
    <property type="match status" value="1"/>
</dbReference>
<evidence type="ECO:0000313" key="18">
    <source>
        <dbReference type="Proteomes" id="UP000037088"/>
    </source>
</evidence>
<dbReference type="Proteomes" id="UP000037088">
    <property type="component" value="Unassembled WGS sequence"/>
</dbReference>
<evidence type="ECO:0000256" key="7">
    <source>
        <dbReference type="ARBA" id="ARBA00022729"/>
    </source>
</evidence>
<dbReference type="Pfam" id="PF00577">
    <property type="entry name" value="Usher"/>
    <property type="match status" value="1"/>
</dbReference>
<evidence type="ECO:0000256" key="8">
    <source>
        <dbReference type="ARBA" id="ARBA00023136"/>
    </source>
</evidence>
<evidence type="ECO:0000256" key="12">
    <source>
        <dbReference type="SAM" id="Phobius"/>
    </source>
</evidence>
<dbReference type="Gene3D" id="3.10.20.410">
    <property type="match status" value="1"/>
</dbReference>
<dbReference type="FunFam" id="2.60.40.3110:FF:000001">
    <property type="entry name" value="Putative fimbrial outer membrane usher"/>
    <property type="match status" value="1"/>
</dbReference>
<organism evidence="15 18">
    <name type="scientific">Winslowiella iniecta</name>
    <dbReference type="NCBI Taxonomy" id="1560201"/>
    <lineage>
        <taxon>Bacteria</taxon>
        <taxon>Pseudomonadati</taxon>
        <taxon>Pseudomonadota</taxon>
        <taxon>Gammaproteobacteria</taxon>
        <taxon>Enterobacterales</taxon>
        <taxon>Erwiniaceae</taxon>
        <taxon>Winslowiella</taxon>
    </lineage>
</organism>
<protein>
    <recommendedName>
        <fullName evidence="19">Fimbrial protein</fullName>
    </recommendedName>
</protein>
<evidence type="ECO:0000313" key="16">
    <source>
        <dbReference type="EMBL" id="KOC93002.1"/>
    </source>
</evidence>
<dbReference type="FunFam" id="2.60.40.2610:FF:000001">
    <property type="entry name" value="Outer membrane fimbrial usher protein"/>
    <property type="match status" value="1"/>
</dbReference>
<evidence type="ECO:0000313" key="15">
    <source>
        <dbReference type="EMBL" id="KOC89159.1"/>
    </source>
</evidence>
<evidence type="ECO:0000256" key="11">
    <source>
        <dbReference type="SAM" id="MobiDB-lite"/>
    </source>
</evidence>
<evidence type="ECO:0000256" key="3">
    <source>
        <dbReference type="ARBA" id="ARBA00022448"/>
    </source>
</evidence>
<dbReference type="InterPro" id="IPR042186">
    <property type="entry name" value="FimD_plug_dom"/>
</dbReference>
<evidence type="ECO:0000256" key="9">
    <source>
        <dbReference type="ARBA" id="ARBA00023237"/>
    </source>
</evidence>
<dbReference type="PROSITE" id="PS01151">
    <property type="entry name" value="FIMBRIAL_USHER"/>
    <property type="match status" value="1"/>
</dbReference>
<feature type="domain" description="PapC N-terminal" evidence="14">
    <location>
        <begin position="35"/>
        <end position="186"/>
    </location>
</feature>
<dbReference type="GO" id="GO:0009297">
    <property type="term" value="P:pilus assembly"/>
    <property type="evidence" value="ECO:0007669"/>
    <property type="project" value="InterPro"/>
</dbReference>
<dbReference type="Proteomes" id="UP000036851">
    <property type="component" value="Unassembled WGS sequence"/>
</dbReference>
<comment type="caution">
    <text evidence="15">The sequence shown here is derived from an EMBL/GenBank/DDBJ whole genome shotgun (WGS) entry which is preliminary data.</text>
</comment>
<dbReference type="Gene3D" id="2.60.40.2070">
    <property type="match status" value="1"/>
</dbReference>
<feature type="domain" description="PapC-like C-terminal" evidence="13">
    <location>
        <begin position="765"/>
        <end position="834"/>
    </location>
</feature>
<dbReference type="EMBL" id="JRXE01000018">
    <property type="protein sequence ID" value="KOC89159.1"/>
    <property type="molecule type" value="Genomic_DNA"/>
</dbReference>